<reference evidence="1 2" key="1">
    <citation type="submission" date="2016-07" db="EMBL/GenBank/DDBJ databases">
        <title>Genome analysis of Burkholderia fungorum ES3-20.</title>
        <authorList>
            <person name="Xu D."/>
            <person name="Yao R."/>
            <person name="Zheng S."/>
        </authorList>
    </citation>
    <scope>NUCLEOTIDE SEQUENCE [LARGE SCALE GENOMIC DNA]</scope>
    <source>
        <strain evidence="1 2">ES3-20</strain>
    </source>
</reference>
<proteinExistence type="predicted"/>
<evidence type="ECO:0000313" key="2">
    <source>
        <dbReference type="Proteomes" id="UP000283709"/>
    </source>
</evidence>
<dbReference type="AlphaFoldDB" id="A0A420G4F0"/>
<dbReference type="Proteomes" id="UP000283709">
    <property type="component" value="Unassembled WGS sequence"/>
</dbReference>
<gene>
    <name evidence="1" type="ORF">BCY88_32920</name>
</gene>
<sequence length="101" mass="11235">MNIDFAILIQLLFDWARNRAPIFVREQCATHGVLYCKSNARARRSVTQGLCERSTWALLLAHLYDGVEVLHMQHPNMGGDGPRSNDSWLAGGCLPATGPKK</sequence>
<dbReference type="EMBL" id="MCAS01000029">
    <property type="protein sequence ID" value="RKF40033.1"/>
    <property type="molecule type" value="Genomic_DNA"/>
</dbReference>
<accession>A0A420G4F0</accession>
<evidence type="ECO:0000313" key="1">
    <source>
        <dbReference type="EMBL" id="RKF40033.1"/>
    </source>
</evidence>
<organism evidence="1 2">
    <name type="scientific">Paraburkholderia fungorum</name>
    <dbReference type="NCBI Taxonomy" id="134537"/>
    <lineage>
        <taxon>Bacteria</taxon>
        <taxon>Pseudomonadati</taxon>
        <taxon>Pseudomonadota</taxon>
        <taxon>Betaproteobacteria</taxon>
        <taxon>Burkholderiales</taxon>
        <taxon>Burkholderiaceae</taxon>
        <taxon>Paraburkholderia</taxon>
    </lineage>
</organism>
<comment type="caution">
    <text evidence="1">The sequence shown here is derived from an EMBL/GenBank/DDBJ whole genome shotgun (WGS) entry which is preliminary data.</text>
</comment>
<name>A0A420G4F0_9BURK</name>
<protein>
    <submittedName>
        <fullName evidence="1">Uncharacterized protein</fullName>
    </submittedName>
</protein>